<comment type="caution">
    <text evidence="1">The sequence shown here is derived from an EMBL/GenBank/DDBJ whole genome shotgun (WGS) entry which is preliminary data.</text>
</comment>
<evidence type="ECO:0000313" key="1">
    <source>
        <dbReference type="EMBL" id="PWH64025.1"/>
    </source>
</evidence>
<accession>A0A2U2VL69</accession>
<evidence type="ECO:0000313" key="2">
    <source>
        <dbReference type="Proteomes" id="UP000245761"/>
    </source>
</evidence>
<sequence>MAILFHGSSTRPPLQETKWRARGMKTIKPESIALFCLLSGDVDLAKHLAEILPITCFVGEDWQQDFQPLDGGPVQSLSDAYSDYSVLLLIAAESEISVPEWLAHSEGTTVILITEHNARLLNGPAGGAVALIHYLNEICHARETAVNDAFCRTLTRGSLAIPQCHLLS</sequence>
<dbReference type="Proteomes" id="UP000245761">
    <property type="component" value="Unassembled WGS sequence"/>
</dbReference>
<reference evidence="1 2" key="1">
    <citation type="submission" date="2018-04" db="EMBL/GenBank/DDBJ databases">
        <title>Draft Genomic Sequencing Of Potential Extraintestinal Pathogenic Escherichia coli B8S56 Isolated from Retail Chicken Skin.</title>
        <authorList>
            <person name="Xu A."/>
            <person name="Tilman S."/>
            <person name="Wisser-Parker K."/>
            <person name="Scullen O.J."/>
            <person name="Sommers C."/>
        </authorList>
    </citation>
    <scope>NUCLEOTIDE SEQUENCE [LARGE SCALE GENOMIC DNA]</scope>
    <source>
        <strain evidence="1 2">B8S56</strain>
    </source>
</reference>
<name>A0A2U2VL69_ECOLX</name>
<protein>
    <submittedName>
        <fullName evidence="1">Cobalamin biosynthesis protein</fullName>
    </submittedName>
</protein>
<proteinExistence type="predicted"/>
<organism evidence="1 2">
    <name type="scientific">Escherichia coli</name>
    <dbReference type="NCBI Taxonomy" id="562"/>
    <lineage>
        <taxon>Bacteria</taxon>
        <taxon>Pseudomonadati</taxon>
        <taxon>Pseudomonadota</taxon>
        <taxon>Gammaproteobacteria</taxon>
        <taxon>Enterobacterales</taxon>
        <taxon>Enterobacteriaceae</taxon>
        <taxon>Escherichia</taxon>
    </lineage>
</organism>
<dbReference type="EMBL" id="QEMT01000003">
    <property type="protein sequence ID" value="PWH64025.1"/>
    <property type="molecule type" value="Genomic_DNA"/>
</dbReference>
<gene>
    <name evidence="1" type="ORF">DD762_03265</name>
</gene>
<dbReference type="AlphaFoldDB" id="A0A2U2VL69"/>